<dbReference type="EMBL" id="CAUYUJ010015996">
    <property type="protein sequence ID" value="CAK0860629.1"/>
    <property type="molecule type" value="Genomic_DNA"/>
</dbReference>
<evidence type="ECO:0000313" key="1">
    <source>
        <dbReference type="EMBL" id="CAK0860629.1"/>
    </source>
</evidence>
<accession>A0ABN9ULK4</accession>
<reference evidence="1" key="1">
    <citation type="submission" date="2023-10" db="EMBL/GenBank/DDBJ databases">
        <authorList>
            <person name="Chen Y."/>
            <person name="Shah S."/>
            <person name="Dougan E. K."/>
            <person name="Thang M."/>
            <person name="Chan C."/>
        </authorList>
    </citation>
    <scope>NUCLEOTIDE SEQUENCE [LARGE SCALE GENOMIC DNA]</scope>
</reference>
<gene>
    <name evidence="1" type="ORF">PCOR1329_LOCUS49535</name>
</gene>
<name>A0ABN9ULK4_9DINO</name>
<protein>
    <submittedName>
        <fullName evidence="1">Uncharacterized protein</fullName>
    </submittedName>
</protein>
<evidence type="ECO:0000313" key="2">
    <source>
        <dbReference type="Proteomes" id="UP001189429"/>
    </source>
</evidence>
<comment type="caution">
    <text evidence="1">The sequence shown here is derived from an EMBL/GenBank/DDBJ whole genome shotgun (WGS) entry which is preliminary data.</text>
</comment>
<keyword evidence="2" id="KW-1185">Reference proteome</keyword>
<proteinExistence type="predicted"/>
<organism evidence="1 2">
    <name type="scientific">Prorocentrum cordatum</name>
    <dbReference type="NCBI Taxonomy" id="2364126"/>
    <lineage>
        <taxon>Eukaryota</taxon>
        <taxon>Sar</taxon>
        <taxon>Alveolata</taxon>
        <taxon>Dinophyceae</taxon>
        <taxon>Prorocentrales</taxon>
        <taxon>Prorocentraceae</taxon>
        <taxon>Prorocentrum</taxon>
    </lineage>
</organism>
<dbReference type="Proteomes" id="UP001189429">
    <property type="component" value="Unassembled WGS sequence"/>
</dbReference>
<sequence>MGPDLSLAGVRGVHFGATDVLVRRACLLSLGARGPRASTRRESLGIERRGREVQKAWSRASWSLVFLPFPVGPFGHGQCAAATPALCVFLLRVDMQHPC</sequence>